<dbReference type="STRING" id="415015.SAMN05660462_00839"/>
<gene>
    <name evidence="5" type="ORF">SAMN05660462_00839</name>
</gene>
<dbReference type="PROSITE" id="PS50932">
    <property type="entry name" value="HTH_LACI_2"/>
    <property type="match status" value="1"/>
</dbReference>
<dbReference type="PANTHER" id="PTHR30146:SF109">
    <property type="entry name" value="HTH-TYPE TRANSCRIPTIONAL REGULATOR GALS"/>
    <property type="match status" value="1"/>
</dbReference>
<dbReference type="CDD" id="cd01392">
    <property type="entry name" value="HTH_LacI"/>
    <property type="match status" value="1"/>
</dbReference>
<evidence type="ECO:0000256" key="2">
    <source>
        <dbReference type="ARBA" id="ARBA00023125"/>
    </source>
</evidence>
<organism evidence="5 6">
    <name type="scientific">Proteiniborus ethanoligenes</name>
    <dbReference type="NCBI Taxonomy" id="415015"/>
    <lineage>
        <taxon>Bacteria</taxon>
        <taxon>Bacillati</taxon>
        <taxon>Bacillota</taxon>
        <taxon>Clostridia</taxon>
        <taxon>Eubacteriales</taxon>
        <taxon>Proteiniborus</taxon>
    </lineage>
</organism>
<dbReference type="Proteomes" id="UP000198625">
    <property type="component" value="Unassembled WGS sequence"/>
</dbReference>
<evidence type="ECO:0000313" key="6">
    <source>
        <dbReference type="Proteomes" id="UP000198625"/>
    </source>
</evidence>
<dbReference type="Pfam" id="PF00356">
    <property type="entry name" value="LacI"/>
    <property type="match status" value="1"/>
</dbReference>
<dbReference type="InterPro" id="IPR028082">
    <property type="entry name" value="Peripla_BP_I"/>
</dbReference>
<accession>A0A1H3MJF6</accession>
<dbReference type="GO" id="GO:0003700">
    <property type="term" value="F:DNA-binding transcription factor activity"/>
    <property type="evidence" value="ECO:0007669"/>
    <property type="project" value="TreeGrafter"/>
</dbReference>
<reference evidence="5 6" key="1">
    <citation type="submission" date="2016-10" db="EMBL/GenBank/DDBJ databases">
        <authorList>
            <person name="de Groot N.N."/>
        </authorList>
    </citation>
    <scope>NUCLEOTIDE SEQUENCE [LARGE SCALE GENOMIC DNA]</scope>
    <source>
        <strain evidence="5 6">DSM 21650</strain>
    </source>
</reference>
<keyword evidence="2" id="KW-0238">DNA-binding</keyword>
<evidence type="ECO:0000256" key="1">
    <source>
        <dbReference type="ARBA" id="ARBA00023015"/>
    </source>
</evidence>
<keyword evidence="3" id="KW-0804">Transcription</keyword>
<keyword evidence="6" id="KW-1185">Reference proteome</keyword>
<protein>
    <submittedName>
        <fullName evidence="5">Transcriptional regulator, LacI family</fullName>
    </submittedName>
</protein>
<evidence type="ECO:0000313" key="5">
    <source>
        <dbReference type="EMBL" id="SDY76770.1"/>
    </source>
</evidence>
<dbReference type="GO" id="GO:0000976">
    <property type="term" value="F:transcription cis-regulatory region binding"/>
    <property type="evidence" value="ECO:0007669"/>
    <property type="project" value="TreeGrafter"/>
</dbReference>
<dbReference type="EMBL" id="FNQE01000007">
    <property type="protein sequence ID" value="SDY76770.1"/>
    <property type="molecule type" value="Genomic_DNA"/>
</dbReference>
<evidence type="ECO:0000256" key="3">
    <source>
        <dbReference type="ARBA" id="ARBA00023163"/>
    </source>
</evidence>
<dbReference type="SUPFAM" id="SSF47413">
    <property type="entry name" value="lambda repressor-like DNA-binding domains"/>
    <property type="match status" value="1"/>
</dbReference>
<name>A0A1H3MJF6_9FIRM</name>
<dbReference type="OrthoDB" id="9784962at2"/>
<proteinExistence type="predicted"/>
<dbReference type="InterPro" id="IPR000843">
    <property type="entry name" value="HTH_LacI"/>
</dbReference>
<dbReference type="SMART" id="SM00354">
    <property type="entry name" value="HTH_LACI"/>
    <property type="match status" value="1"/>
</dbReference>
<dbReference type="Gene3D" id="1.10.260.40">
    <property type="entry name" value="lambda repressor-like DNA-binding domains"/>
    <property type="match status" value="1"/>
</dbReference>
<dbReference type="SUPFAM" id="SSF53822">
    <property type="entry name" value="Periplasmic binding protein-like I"/>
    <property type="match status" value="1"/>
</dbReference>
<dbReference type="PANTHER" id="PTHR30146">
    <property type="entry name" value="LACI-RELATED TRANSCRIPTIONAL REPRESSOR"/>
    <property type="match status" value="1"/>
</dbReference>
<dbReference type="Pfam" id="PF00532">
    <property type="entry name" value="Peripla_BP_1"/>
    <property type="match status" value="1"/>
</dbReference>
<dbReference type="InterPro" id="IPR010982">
    <property type="entry name" value="Lambda_DNA-bd_dom_sf"/>
</dbReference>
<dbReference type="Gene3D" id="3.40.50.2300">
    <property type="match status" value="2"/>
</dbReference>
<dbReference type="InterPro" id="IPR001761">
    <property type="entry name" value="Peripla_BP/Lac1_sug-bd_dom"/>
</dbReference>
<dbReference type="CDD" id="cd06267">
    <property type="entry name" value="PBP1_LacI_sugar_binding-like"/>
    <property type="match status" value="1"/>
</dbReference>
<sequence length="342" mass="38307">MANIKKVSEVAKVSVATVSRVLNHPETVSEKTRNRILKVMKEMNYVPNNMARSLTTKRTSTIGLIIPNILNPLYPNVAKGVEDVFYQKGYNMLLSNTENNAKRERDSIEMLLSKKVDGIIVCSSILERKDIDIIIKQKVPLVLLGDYVEDVDINIVYTDYFMGAYLATNHLINTGYKKIAHVSGPMDIKSSIGKLEGYKKALLDAGYKYDESYIVEGDNQIDGGHLALKKLLKKRGKPDAIFVANDLMAFGAMEAIKVAGYSVPKDIAIVGFDDIDVASLVEPKLTTVTHPVYRMGLTAARLLYDNITNEEEEIFKQQIFIQPTLKIRKSCGHDNRIKEIFS</sequence>
<evidence type="ECO:0000259" key="4">
    <source>
        <dbReference type="PROSITE" id="PS50932"/>
    </source>
</evidence>
<feature type="domain" description="HTH lacI-type" evidence="4">
    <location>
        <begin position="2"/>
        <end position="56"/>
    </location>
</feature>
<keyword evidence="1" id="KW-0805">Transcription regulation</keyword>
<dbReference type="RefSeq" id="WP_091727638.1">
    <property type="nucleotide sequence ID" value="NZ_FNQE01000007.1"/>
</dbReference>
<dbReference type="AlphaFoldDB" id="A0A1H3MJF6"/>